<evidence type="ECO:0008006" key="4">
    <source>
        <dbReference type="Google" id="ProtNLM"/>
    </source>
</evidence>
<proteinExistence type="predicted"/>
<dbReference type="OrthoDB" id="1766790at2"/>
<dbReference type="EMBL" id="ACIL03000005">
    <property type="protein sequence ID" value="ESL04136.1"/>
    <property type="molecule type" value="Genomic_DNA"/>
</dbReference>
<evidence type="ECO:0000313" key="3">
    <source>
        <dbReference type="Proteomes" id="UP000018227"/>
    </source>
</evidence>
<gene>
    <name evidence="2" type="ORF">GCWU0000282_000483</name>
</gene>
<comment type="caution">
    <text evidence="2">The sequence shown here is derived from an EMBL/GenBank/DDBJ whole genome shotgun (WGS) entry which is preliminary data.</text>
</comment>
<keyword evidence="1" id="KW-1133">Transmembrane helix</keyword>
<accession>V2Y901</accession>
<keyword evidence="3" id="KW-1185">Reference proteome</keyword>
<dbReference type="STRING" id="592026.GCWU0000282_000483"/>
<dbReference type="Proteomes" id="UP000018227">
    <property type="component" value="Unassembled WGS sequence"/>
</dbReference>
<keyword evidence="1" id="KW-0472">Membrane</keyword>
<dbReference type="AlphaFoldDB" id="V2Y901"/>
<keyword evidence="1" id="KW-0812">Transmembrane</keyword>
<name>V2Y901_9FIRM</name>
<dbReference type="HOGENOM" id="CLU_066828_2_0_9"/>
<feature type="transmembrane region" description="Helical" evidence="1">
    <location>
        <begin position="12"/>
        <end position="32"/>
    </location>
</feature>
<organism evidence="2 3">
    <name type="scientific">Catonella morbi ATCC 51271</name>
    <dbReference type="NCBI Taxonomy" id="592026"/>
    <lineage>
        <taxon>Bacteria</taxon>
        <taxon>Bacillati</taxon>
        <taxon>Bacillota</taxon>
        <taxon>Clostridia</taxon>
        <taxon>Lachnospirales</taxon>
        <taxon>Lachnospiraceae</taxon>
        <taxon>Catonella</taxon>
    </lineage>
</organism>
<dbReference type="eggNOG" id="COG4961">
    <property type="taxonomic scope" value="Bacteria"/>
</dbReference>
<protein>
    <recommendedName>
        <fullName evidence="4">Pilus assembly protein</fullName>
    </recommendedName>
</protein>
<evidence type="ECO:0000313" key="2">
    <source>
        <dbReference type="EMBL" id="ESL04136.1"/>
    </source>
</evidence>
<dbReference type="RefSeq" id="WP_023353376.1">
    <property type="nucleotide sequence ID" value="NZ_KI535366.1"/>
</dbReference>
<reference evidence="2 3" key="1">
    <citation type="submission" date="2013-06" db="EMBL/GenBank/DDBJ databases">
        <authorList>
            <person name="Weinstock G."/>
            <person name="Sodergren E."/>
            <person name="Clifton S."/>
            <person name="Fulton L."/>
            <person name="Fulton B."/>
            <person name="Courtney L."/>
            <person name="Fronick C."/>
            <person name="Harrison M."/>
            <person name="Strong C."/>
            <person name="Farmer C."/>
            <person name="Delahaunty K."/>
            <person name="Markovic C."/>
            <person name="Hall O."/>
            <person name="Minx P."/>
            <person name="Tomlinson C."/>
            <person name="Mitreva M."/>
            <person name="Nelson J."/>
            <person name="Hou S."/>
            <person name="Wollam A."/>
            <person name="Pepin K.H."/>
            <person name="Johnson M."/>
            <person name="Bhonagiri V."/>
            <person name="Nash W.E."/>
            <person name="Warren W."/>
            <person name="Chinwalla A."/>
            <person name="Mardis E.R."/>
            <person name="Wilson R.K."/>
        </authorList>
    </citation>
    <scope>NUCLEOTIDE SEQUENCE [LARGE SCALE GENOMIC DNA]</scope>
    <source>
        <strain evidence="2 3">ATCC 51271</strain>
    </source>
</reference>
<evidence type="ECO:0000256" key="1">
    <source>
        <dbReference type="SAM" id="Phobius"/>
    </source>
</evidence>
<sequence>MKKLRGSLTIESALAMPLFILAVSILIFWTSFLQTQEKLNADAADKAREIAKLAYVTEEETGEEVKLIEIGKGELLNGTYFERMAVARPFTGRYYKNKEGGDAEDNRIVFVTKTGQVYHTSNICSHIKISVREVDFSSVNHLRNKGGAKYYPCEYCARGKLGGIVYITSEGNRIHKNKTCPGIKRTVTTMKKTEAEARGLRPCERCGKIHD</sequence>